<organism evidence="3 4">
    <name type="scientific">Pyricularia oryzae</name>
    <name type="common">Rice blast fungus</name>
    <name type="synonym">Magnaporthe oryzae</name>
    <dbReference type="NCBI Taxonomy" id="318829"/>
    <lineage>
        <taxon>Eukaryota</taxon>
        <taxon>Fungi</taxon>
        <taxon>Dikarya</taxon>
        <taxon>Ascomycota</taxon>
        <taxon>Pezizomycotina</taxon>
        <taxon>Sordariomycetes</taxon>
        <taxon>Sordariomycetidae</taxon>
        <taxon>Magnaporthales</taxon>
        <taxon>Pyriculariaceae</taxon>
        <taxon>Pyricularia</taxon>
    </lineage>
</organism>
<dbReference type="GO" id="GO:0016787">
    <property type="term" value="F:hydrolase activity"/>
    <property type="evidence" value="ECO:0007669"/>
    <property type="project" value="UniProtKB-KW"/>
</dbReference>
<proteinExistence type="predicted"/>
<dbReference type="PANTHER" id="PTHR48081">
    <property type="entry name" value="AB HYDROLASE SUPERFAMILY PROTEIN C4A8.06C"/>
    <property type="match status" value="1"/>
</dbReference>
<dbReference type="Proteomes" id="UP000294847">
    <property type="component" value="Chromosome 7"/>
</dbReference>
<dbReference type="InterPro" id="IPR029058">
    <property type="entry name" value="AB_hydrolase_fold"/>
</dbReference>
<dbReference type="AlphaFoldDB" id="A0A4P7NVL3"/>
<gene>
    <name evidence="3" type="ORF">PoMZ_13647</name>
</gene>
<accession>A0A4P7NVL3</accession>
<dbReference type="PANTHER" id="PTHR48081:SF8">
    <property type="entry name" value="ALPHA_BETA HYDROLASE FOLD-3 DOMAIN-CONTAINING PROTEIN-RELATED"/>
    <property type="match status" value="1"/>
</dbReference>
<evidence type="ECO:0000313" key="3">
    <source>
        <dbReference type="EMBL" id="QBZ66664.1"/>
    </source>
</evidence>
<sequence>MDILSDVSAVRDAFASHYPDIFGLPHLPVSTQLPSYNVKSADGTQIKVMHFIPEAHAGINAPPDRAVIFCFGGGFIMGNADSNINFAANMAIQTHSHVFMPNYRLAPEHPAPAAVEDVYATLRWVQTHAAGLGINAERVVLFGVSAGGGIATGTALMAYDKSLTSSEKLPLPAGLALRYPMLDDRTVGSIEDPEHCYHVWNCVVNEVAWTAYAGGKERAERTNDIISIYAAPARAGPDKLRGLPPTFVDVGGLDLFREEITKFVAALATAGVDVEFHHYSGLPHGVEMMAPGISKAIAMNKNTCRFIGDLEAVDASDDGEPNEAGGVCFQLHLGKSAKLRLRQAGVETRPDRCRRET</sequence>
<keyword evidence="1" id="KW-0378">Hydrolase</keyword>
<name>A0A4P7NVL3_PYROR</name>
<reference evidence="3 4" key="1">
    <citation type="journal article" date="2019" name="Mol. Biol. Evol.">
        <title>Blast fungal genomes show frequent chromosomal changes, gene gains and losses, and effector gene turnover.</title>
        <authorList>
            <person name="Gomez Luciano L.B."/>
            <person name="Jason Tsai I."/>
            <person name="Chuma I."/>
            <person name="Tosa Y."/>
            <person name="Chen Y.H."/>
            <person name="Li J.Y."/>
            <person name="Li M.Y."/>
            <person name="Jade Lu M.Y."/>
            <person name="Nakayashiki H."/>
            <person name="Li W.H."/>
        </authorList>
    </citation>
    <scope>NUCLEOTIDE SEQUENCE [LARGE SCALE GENOMIC DNA]</scope>
    <source>
        <strain evidence="3">MZ5-1-6</strain>
    </source>
</reference>
<dbReference type="InterPro" id="IPR050300">
    <property type="entry name" value="GDXG_lipolytic_enzyme"/>
</dbReference>
<dbReference type="InterPro" id="IPR013094">
    <property type="entry name" value="AB_hydrolase_3"/>
</dbReference>
<evidence type="ECO:0000313" key="4">
    <source>
        <dbReference type="Proteomes" id="UP000294847"/>
    </source>
</evidence>
<dbReference type="Pfam" id="PF07859">
    <property type="entry name" value="Abhydrolase_3"/>
    <property type="match status" value="1"/>
</dbReference>
<dbReference type="SUPFAM" id="SSF53474">
    <property type="entry name" value="alpha/beta-Hydrolases"/>
    <property type="match status" value="1"/>
</dbReference>
<protein>
    <recommendedName>
        <fullName evidence="2">Alpha/beta hydrolase fold-3 domain-containing protein</fullName>
    </recommendedName>
</protein>
<evidence type="ECO:0000259" key="2">
    <source>
        <dbReference type="Pfam" id="PF07859"/>
    </source>
</evidence>
<evidence type="ECO:0000256" key="1">
    <source>
        <dbReference type="ARBA" id="ARBA00022801"/>
    </source>
</evidence>
<feature type="domain" description="Alpha/beta hydrolase fold-3" evidence="2">
    <location>
        <begin position="67"/>
        <end position="286"/>
    </location>
</feature>
<dbReference type="Gene3D" id="3.40.50.1820">
    <property type="entry name" value="alpha/beta hydrolase"/>
    <property type="match status" value="1"/>
</dbReference>
<dbReference type="EMBL" id="CP034210">
    <property type="protein sequence ID" value="QBZ66664.1"/>
    <property type="molecule type" value="Genomic_DNA"/>
</dbReference>